<protein>
    <recommendedName>
        <fullName evidence="1">Dynein light chain</fullName>
    </recommendedName>
</protein>
<keyword evidence="1" id="KW-0206">Cytoskeleton</keyword>
<dbReference type="SMART" id="SM01375">
    <property type="entry name" value="Dynein_light"/>
    <property type="match status" value="1"/>
</dbReference>
<comment type="similarity">
    <text evidence="1">Belongs to the dynein light chain family.</text>
</comment>
<dbReference type="AlphaFoldDB" id="A0A1D3CU24"/>
<organism evidence="3 4">
    <name type="scientific">Cyclospora cayetanensis</name>
    <dbReference type="NCBI Taxonomy" id="88456"/>
    <lineage>
        <taxon>Eukaryota</taxon>
        <taxon>Sar</taxon>
        <taxon>Alveolata</taxon>
        <taxon>Apicomplexa</taxon>
        <taxon>Conoidasida</taxon>
        <taxon>Coccidia</taxon>
        <taxon>Eucoccidiorida</taxon>
        <taxon>Eimeriorina</taxon>
        <taxon>Eimeriidae</taxon>
        <taxon>Cyclospora</taxon>
    </lineage>
</organism>
<dbReference type="GO" id="GO:0005868">
    <property type="term" value="C:cytoplasmic dynein complex"/>
    <property type="evidence" value="ECO:0007669"/>
    <property type="project" value="TreeGrafter"/>
</dbReference>
<proteinExistence type="inferred from homology"/>
<dbReference type="InterPro" id="IPR037177">
    <property type="entry name" value="DLC_sf"/>
</dbReference>
<comment type="caution">
    <text evidence="3">The sequence shown here is derived from an EMBL/GenBank/DDBJ whole genome shotgun (WGS) entry which is preliminary data.</text>
</comment>
<evidence type="ECO:0000256" key="2">
    <source>
        <dbReference type="SAM" id="MobiDB-lite"/>
    </source>
</evidence>
<comment type="subcellular location">
    <subcellularLocation>
        <location evidence="1">Cytoplasm</location>
        <location evidence="1">Cytoskeleton</location>
    </subcellularLocation>
</comment>
<dbReference type="CDD" id="cd21450">
    <property type="entry name" value="DLC-like_DYNLL1-like"/>
    <property type="match status" value="1"/>
</dbReference>
<accession>A0A1D3CU24</accession>
<dbReference type="Proteomes" id="UP000095192">
    <property type="component" value="Unassembled WGS sequence"/>
</dbReference>
<evidence type="ECO:0000313" key="4">
    <source>
        <dbReference type="Proteomes" id="UP000095192"/>
    </source>
</evidence>
<reference evidence="3 4" key="1">
    <citation type="journal article" date="2016" name="BMC Genomics">
        <title>Comparative genomics reveals Cyclospora cayetanensis possesses coccidia-like metabolism and invasion components but unique surface antigens.</title>
        <authorList>
            <person name="Liu S."/>
            <person name="Wang L."/>
            <person name="Zheng H."/>
            <person name="Xu Z."/>
            <person name="Roellig D.M."/>
            <person name="Li N."/>
            <person name="Frace M.A."/>
            <person name="Tang K."/>
            <person name="Arrowood M.J."/>
            <person name="Moss D.M."/>
            <person name="Zhang L."/>
            <person name="Feng Y."/>
            <person name="Xiao L."/>
        </authorList>
    </citation>
    <scope>NUCLEOTIDE SEQUENCE [LARGE SCALE GENOMIC DNA]</scope>
    <source>
        <strain evidence="3 4">CHN_HEN01</strain>
    </source>
</reference>
<sequence>MSEDLHGHPHSGPPDRTPAVHVMGMDASEDVLEAAVEAARRGYGSLLKNEIRLWQQLALVIKEAMEKKCSGAWHVVVGRHFGAFITHQVKCMVYLHVGQVDVLVFRHG</sequence>
<dbReference type="GO" id="GO:0005874">
    <property type="term" value="C:microtubule"/>
    <property type="evidence" value="ECO:0007669"/>
    <property type="project" value="UniProtKB-KW"/>
</dbReference>
<keyword evidence="1" id="KW-0243">Dynein</keyword>
<keyword evidence="4" id="KW-1185">Reference proteome</keyword>
<evidence type="ECO:0000256" key="1">
    <source>
        <dbReference type="RuleBase" id="RU365010"/>
    </source>
</evidence>
<dbReference type="Pfam" id="PF01221">
    <property type="entry name" value="Dynein_light"/>
    <property type="match status" value="1"/>
</dbReference>
<dbReference type="Gene3D" id="3.30.740.10">
    <property type="entry name" value="Protein Inhibitor Of Neuronal Nitric Oxide Synthase"/>
    <property type="match status" value="1"/>
</dbReference>
<dbReference type="InterPro" id="IPR001372">
    <property type="entry name" value="Dynein_light_chain_typ-1/2"/>
</dbReference>
<dbReference type="SUPFAM" id="SSF54648">
    <property type="entry name" value="DLC"/>
    <property type="match status" value="1"/>
</dbReference>
<dbReference type="EMBL" id="JROU02001962">
    <property type="protein sequence ID" value="OEH74697.1"/>
    <property type="molecule type" value="Genomic_DNA"/>
</dbReference>
<keyword evidence="1" id="KW-0963">Cytoplasm</keyword>
<gene>
    <name evidence="3" type="ORF">cyc_02747</name>
</gene>
<dbReference type="VEuPathDB" id="ToxoDB:cyc_02747"/>
<dbReference type="PANTHER" id="PTHR11886">
    <property type="entry name" value="DYNEIN LIGHT CHAIN"/>
    <property type="match status" value="1"/>
</dbReference>
<keyword evidence="1" id="KW-0505">Motor protein</keyword>
<dbReference type="GO" id="GO:0007017">
    <property type="term" value="P:microtubule-based process"/>
    <property type="evidence" value="ECO:0007669"/>
    <property type="project" value="InterPro"/>
</dbReference>
<evidence type="ECO:0000313" key="3">
    <source>
        <dbReference type="EMBL" id="OEH74697.1"/>
    </source>
</evidence>
<feature type="region of interest" description="Disordered" evidence="2">
    <location>
        <begin position="1"/>
        <end position="20"/>
    </location>
</feature>
<dbReference type="PANTHER" id="PTHR11886:SF35">
    <property type="entry name" value="DYNEIN LIGHT CHAIN"/>
    <property type="match status" value="1"/>
</dbReference>
<keyword evidence="1" id="KW-0493">Microtubule</keyword>
<name>A0A1D3CU24_9EIME</name>
<dbReference type="InParanoid" id="A0A1D3CU24"/>
<dbReference type="GO" id="GO:0045505">
    <property type="term" value="F:dynein intermediate chain binding"/>
    <property type="evidence" value="ECO:0007669"/>
    <property type="project" value="TreeGrafter"/>
</dbReference>